<name>A0ABP9RLC2_9GAMM</name>
<proteinExistence type="predicted"/>
<reference evidence="2" key="1">
    <citation type="journal article" date="2019" name="Int. J. Syst. Evol. Microbiol.">
        <title>The Global Catalogue of Microorganisms (GCM) 10K type strain sequencing project: providing services to taxonomists for standard genome sequencing and annotation.</title>
        <authorList>
            <consortium name="The Broad Institute Genomics Platform"/>
            <consortium name="The Broad Institute Genome Sequencing Center for Infectious Disease"/>
            <person name="Wu L."/>
            <person name="Ma J."/>
        </authorList>
    </citation>
    <scope>NUCLEOTIDE SEQUENCE [LARGE SCALE GENOMIC DNA]</scope>
    <source>
        <strain evidence="2">JCM 18472</strain>
    </source>
</reference>
<dbReference type="EMBL" id="BAABKI010000049">
    <property type="protein sequence ID" value="GAA5179352.1"/>
    <property type="molecule type" value="Genomic_DNA"/>
</dbReference>
<keyword evidence="2" id="KW-1185">Reference proteome</keyword>
<protein>
    <submittedName>
        <fullName evidence="1">Uncharacterized protein</fullName>
    </submittedName>
</protein>
<dbReference type="Proteomes" id="UP001500074">
    <property type="component" value="Unassembled WGS sequence"/>
</dbReference>
<organism evidence="1 2">
    <name type="scientific">Modicisalibacter zincidurans</name>
    <dbReference type="NCBI Taxonomy" id="1178777"/>
    <lineage>
        <taxon>Bacteria</taxon>
        <taxon>Pseudomonadati</taxon>
        <taxon>Pseudomonadota</taxon>
        <taxon>Gammaproteobacteria</taxon>
        <taxon>Oceanospirillales</taxon>
        <taxon>Halomonadaceae</taxon>
        <taxon>Modicisalibacter</taxon>
    </lineage>
</organism>
<accession>A0ABP9RLC2</accession>
<sequence>MKQAEQGVVLQHLPVDEIHDPDIANVSKGLVAGIAGLPPIRTGSAAGLAGYQGGWS</sequence>
<gene>
    <name evidence="1" type="ORF">GCM10023342_31030</name>
</gene>
<evidence type="ECO:0000313" key="2">
    <source>
        <dbReference type="Proteomes" id="UP001500074"/>
    </source>
</evidence>
<comment type="caution">
    <text evidence="1">The sequence shown here is derived from an EMBL/GenBank/DDBJ whole genome shotgun (WGS) entry which is preliminary data.</text>
</comment>
<evidence type="ECO:0000313" key="1">
    <source>
        <dbReference type="EMBL" id="GAA5179352.1"/>
    </source>
</evidence>
<dbReference type="RefSeq" id="WP_160171103.1">
    <property type="nucleotide sequence ID" value="NZ_BAABKI010000049.1"/>
</dbReference>